<evidence type="ECO:0000313" key="2">
    <source>
        <dbReference type="Proteomes" id="UP001333996"/>
    </source>
</evidence>
<evidence type="ECO:0000313" key="1">
    <source>
        <dbReference type="EMBL" id="MED7829087.1"/>
    </source>
</evidence>
<organism evidence="1 2">
    <name type="scientific">Streptomyces chiangmaiensis</name>
    <dbReference type="NCBI Taxonomy" id="766497"/>
    <lineage>
        <taxon>Bacteria</taxon>
        <taxon>Bacillati</taxon>
        <taxon>Actinomycetota</taxon>
        <taxon>Actinomycetes</taxon>
        <taxon>Kitasatosporales</taxon>
        <taxon>Streptomycetaceae</taxon>
        <taxon>Streptomyces</taxon>
    </lineage>
</organism>
<gene>
    <name evidence="1" type="ORF">VXC91_46565</name>
</gene>
<sequence>LIFCASELYRGGLDLVAIPEIFEHFWFAKTMRYVHVQQTRVEDAWFAGQQRAAKRLEGLMG</sequence>
<feature type="non-terminal residue" evidence="1">
    <location>
        <position position="1"/>
    </location>
</feature>
<dbReference type="EMBL" id="JAYWVC010000709">
    <property type="protein sequence ID" value="MED7829087.1"/>
    <property type="molecule type" value="Genomic_DNA"/>
</dbReference>
<reference evidence="1" key="1">
    <citation type="submission" date="2024-01" db="EMBL/GenBank/DDBJ databases">
        <title>First draft genome sequence data of TA4-1, the type strain of Gram-positive actinobacterium Streptomyces chiangmaiensis.</title>
        <authorList>
            <person name="Yasawong M."/>
            <person name="Nantapong N."/>
        </authorList>
    </citation>
    <scope>NUCLEOTIDE SEQUENCE</scope>
    <source>
        <strain evidence="1">TA4-1</strain>
    </source>
</reference>
<dbReference type="Proteomes" id="UP001333996">
    <property type="component" value="Unassembled WGS sequence"/>
</dbReference>
<accession>A0ABU7FYP6</accession>
<comment type="caution">
    <text evidence="1">The sequence shown here is derived from an EMBL/GenBank/DDBJ whole genome shotgun (WGS) entry which is preliminary data.</text>
</comment>
<name>A0ABU7FYP6_9ACTN</name>
<keyword evidence="2" id="KW-1185">Reference proteome</keyword>
<protein>
    <submittedName>
        <fullName evidence="1">Site-specific integrase</fullName>
    </submittedName>
</protein>
<proteinExistence type="predicted"/>